<dbReference type="SMART" id="SM00382">
    <property type="entry name" value="AAA"/>
    <property type="match status" value="1"/>
</dbReference>
<dbReference type="STRING" id="1387353.BSF38_04809"/>
<feature type="domain" description="AAA+ ATPase" evidence="1">
    <location>
        <begin position="38"/>
        <end position="220"/>
    </location>
</feature>
<protein>
    <recommendedName>
        <fullName evidence="1">AAA+ ATPase domain-containing protein</fullName>
    </recommendedName>
</protein>
<sequence>MTRTTKRPPDHTAKLVTRPFSEVVGEEVGWLLDERVPYGMLTVFAGEPKSGKSLATLAIAAALSRGRPQPLTPPGEARDVVLLNAEDHSASVVRPRLEAAGADMARVHQVQAVHRGDDDPASPFDLGRDVALLAEKVESVGAGLVVIDPISAYLPRGATENGALRRILMPLKKIAEDVNAAVVVVTHLTKRPQSSAKNRIIGSIGLAGVARSNFIFEPADGGGVMTDVGCNLAAPRPLAYRIDPGDKAAALVWLDEIDERSEDVASPVVVWLADLLAGGSVSATEVFARGAAVGLSEDQLKGAKLKLGAQSKRVGFGPGSHIEWVPPANAPLHRGDAPLCALCPPQRLALPAPERPPGREIVLWRPPAESVAEAA</sequence>
<organism evidence="2 3">
    <name type="scientific">Paludisphaera borealis</name>
    <dbReference type="NCBI Taxonomy" id="1387353"/>
    <lineage>
        <taxon>Bacteria</taxon>
        <taxon>Pseudomonadati</taxon>
        <taxon>Planctomycetota</taxon>
        <taxon>Planctomycetia</taxon>
        <taxon>Isosphaerales</taxon>
        <taxon>Isosphaeraceae</taxon>
        <taxon>Paludisphaera</taxon>
    </lineage>
</organism>
<dbReference type="AlphaFoldDB" id="A0A1U7CWD8"/>
<accession>A0A1U7CWD8</accession>
<reference evidence="3" key="1">
    <citation type="submission" date="2016-12" db="EMBL/GenBank/DDBJ databases">
        <title>Comparative genomics of four Isosphaeraceae planctomycetes: a common pool of plasmids and glycoside hydrolase genes.</title>
        <authorList>
            <person name="Ivanova A."/>
        </authorList>
    </citation>
    <scope>NUCLEOTIDE SEQUENCE [LARGE SCALE GENOMIC DNA]</scope>
    <source>
        <strain evidence="3">PX4</strain>
    </source>
</reference>
<name>A0A1U7CWD8_9BACT</name>
<dbReference type="Pfam" id="PF13481">
    <property type="entry name" value="AAA_25"/>
    <property type="match status" value="1"/>
</dbReference>
<dbReference type="Proteomes" id="UP000186309">
    <property type="component" value="Chromosome"/>
</dbReference>
<keyword evidence="3" id="KW-1185">Reference proteome</keyword>
<dbReference type="EMBL" id="CP019082">
    <property type="protein sequence ID" value="APW63245.1"/>
    <property type="molecule type" value="Genomic_DNA"/>
</dbReference>
<dbReference type="KEGG" id="pbor:BSF38_04809"/>
<dbReference type="SUPFAM" id="SSF52540">
    <property type="entry name" value="P-loop containing nucleoside triphosphate hydrolases"/>
    <property type="match status" value="1"/>
</dbReference>
<evidence type="ECO:0000313" key="2">
    <source>
        <dbReference type="EMBL" id="APW63245.1"/>
    </source>
</evidence>
<evidence type="ECO:0000259" key="1">
    <source>
        <dbReference type="SMART" id="SM00382"/>
    </source>
</evidence>
<dbReference type="InterPro" id="IPR027417">
    <property type="entry name" value="P-loop_NTPase"/>
</dbReference>
<dbReference type="InterPro" id="IPR003593">
    <property type="entry name" value="AAA+_ATPase"/>
</dbReference>
<proteinExistence type="predicted"/>
<gene>
    <name evidence="2" type="ORF">BSF38_04809</name>
</gene>
<dbReference type="RefSeq" id="WP_076349624.1">
    <property type="nucleotide sequence ID" value="NZ_CP019082.1"/>
</dbReference>
<evidence type="ECO:0000313" key="3">
    <source>
        <dbReference type="Proteomes" id="UP000186309"/>
    </source>
</evidence>
<dbReference type="Gene3D" id="3.40.50.300">
    <property type="entry name" value="P-loop containing nucleotide triphosphate hydrolases"/>
    <property type="match status" value="1"/>
</dbReference>